<evidence type="ECO:0000259" key="2">
    <source>
        <dbReference type="Pfam" id="PF14317"/>
    </source>
</evidence>
<dbReference type="InterPro" id="IPR025588">
    <property type="entry name" value="YcxB-like_C"/>
</dbReference>
<protein>
    <submittedName>
        <fullName evidence="3">YcxB family protein</fullName>
    </submittedName>
</protein>
<evidence type="ECO:0000313" key="4">
    <source>
        <dbReference type="Proteomes" id="UP000600139"/>
    </source>
</evidence>
<gene>
    <name evidence="3" type="ORF">JIN84_00265</name>
</gene>
<name>A0A934V9C9_9BACT</name>
<evidence type="ECO:0000313" key="3">
    <source>
        <dbReference type="EMBL" id="MBK1814040.1"/>
    </source>
</evidence>
<proteinExistence type="predicted"/>
<dbReference type="RefSeq" id="WP_200349006.1">
    <property type="nucleotide sequence ID" value="NZ_BAABHZ010000005.1"/>
</dbReference>
<accession>A0A934V9C9</accession>
<dbReference type="Proteomes" id="UP000600139">
    <property type="component" value="Unassembled WGS sequence"/>
</dbReference>
<dbReference type="Pfam" id="PF14317">
    <property type="entry name" value="YcxB"/>
    <property type="match status" value="1"/>
</dbReference>
<keyword evidence="1" id="KW-1133">Transmembrane helix</keyword>
<dbReference type="EMBL" id="JAENIK010000001">
    <property type="protein sequence ID" value="MBK1814040.1"/>
    <property type="molecule type" value="Genomic_DNA"/>
</dbReference>
<sequence>MMTLRFHMDREDALAFNQAYFTASPTYRRAQTRSRFLLPGIMVFLWILTTSGAGFRWSGTVIYLGIGLGWFLLFPVYYKRVLNKHWRAGIDEGSYVKNFGDYEVTLTEDGLESSSPAGKGSYHWSYVDRASLTDSHLFIFLSGPLGYPIPIRDIGQEAATAACEYINNRKRSGVEQAAR</sequence>
<feature type="transmembrane region" description="Helical" evidence="1">
    <location>
        <begin position="61"/>
        <end position="78"/>
    </location>
</feature>
<reference evidence="3" key="1">
    <citation type="submission" date="2021-01" db="EMBL/GenBank/DDBJ databases">
        <title>Modified the classification status of verrucomicrobia.</title>
        <authorList>
            <person name="Feng X."/>
        </authorList>
    </citation>
    <scope>NUCLEOTIDE SEQUENCE</scope>
    <source>
        <strain evidence="3">JCM 18052</strain>
    </source>
</reference>
<keyword evidence="1" id="KW-0472">Membrane</keyword>
<evidence type="ECO:0000256" key="1">
    <source>
        <dbReference type="SAM" id="Phobius"/>
    </source>
</evidence>
<dbReference type="AlphaFoldDB" id="A0A934V9C9"/>
<comment type="caution">
    <text evidence="3">The sequence shown here is derived from an EMBL/GenBank/DDBJ whole genome shotgun (WGS) entry which is preliminary data.</text>
</comment>
<feature type="transmembrane region" description="Helical" evidence="1">
    <location>
        <begin position="36"/>
        <end position="55"/>
    </location>
</feature>
<organism evidence="3 4">
    <name type="scientific">Luteolibacter yonseiensis</name>
    <dbReference type="NCBI Taxonomy" id="1144680"/>
    <lineage>
        <taxon>Bacteria</taxon>
        <taxon>Pseudomonadati</taxon>
        <taxon>Verrucomicrobiota</taxon>
        <taxon>Verrucomicrobiia</taxon>
        <taxon>Verrucomicrobiales</taxon>
        <taxon>Verrucomicrobiaceae</taxon>
        <taxon>Luteolibacter</taxon>
    </lineage>
</organism>
<feature type="domain" description="YcxB-like C-terminal" evidence="2">
    <location>
        <begin position="106"/>
        <end position="158"/>
    </location>
</feature>
<keyword evidence="1" id="KW-0812">Transmembrane</keyword>
<keyword evidence="4" id="KW-1185">Reference proteome</keyword>